<evidence type="ECO:0000256" key="2">
    <source>
        <dbReference type="ARBA" id="ARBA00023315"/>
    </source>
</evidence>
<dbReference type="Proteomes" id="UP000054608">
    <property type="component" value="Unassembled WGS sequence"/>
</dbReference>
<dbReference type="AlphaFoldDB" id="A0A0W0XV07"/>
<dbReference type="InterPro" id="IPR051321">
    <property type="entry name" value="PHA/PHB_synthase"/>
</dbReference>
<dbReference type="InterPro" id="IPR010941">
    <property type="entry name" value="PhaC_N"/>
</dbReference>
<dbReference type="STRING" id="458.Lrub_0804"/>
<evidence type="ECO:0000313" key="6">
    <source>
        <dbReference type="Proteomes" id="UP000054608"/>
    </source>
</evidence>
<reference evidence="5 6" key="1">
    <citation type="submission" date="2015-11" db="EMBL/GenBank/DDBJ databases">
        <title>Genomic analysis of 38 Legionella species identifies large and diverse effector repertoires.</title>
        <authorList>
            <person name="Burstein D."/>
            <person name="Amaro F."/>
            <person name="Zusman T."/>
            <person name="Lifshitz Z."/>
            <person name="Cohen O."/>
            <person name="Gilbert J.A."/>
            <person name="Pupko T."/>
            <person name="Shuman H.A."/>
            <person name="Segal G."/>
        </authorList>
    </citation>
    <scope>NUCLEOTIDE SEQUENCE [LARGE SCALE GENOMIC DNA]</scope>
    <source>
        <strain evidence="5 6">WA-270A-C2</strain>
    </source>
</reference>
<name>A0A0W0XV07_9GAMM</name>
<dbReference type="Gene3D" id="3.40.50.1820">
    <property type="entry name" value="alpha/beta hydrolase"/>
    <property type="match status" value="1"/>
</dbReference>
<dbReference type="InterPro" id="IPR029058">
    <property type="entry name" value="AB_hydrolase_fold"/>
</dbReference>
<keyword evidence="1" id="KW-0808">Transferase</keyword>
<evidence type="ECO:0000259" key="4">
    <source>
        <dbReference type="Pfam" id="PF12551"/>
    </source>
</evidence>
<dbReference type="PANTHER" id="PTHR36837">
    <property type="entry name" value="POLY(3-HYDROXYALKANOATE) POLYMERASE SUBUNIT PHAC"/>
    <property type="match status" value="1"/>
</dbReference>
<evidence type="ECO:0000313" key="5">
    <source>
        <dbReference type="EMBL" id="KTD48453.1"/>
    </source>
</evidence>
<dbReference type="Pfam" id="PF07167">
    <property type="entry name" value="PhaC_N"/>
    <property type="match status" value="1"/>
</dbReference>
<dbReference type="Pfam" id="PF12551">
    <property type="entry name" value="PHBC_N"/>
    <property type="match status" value="1"/>
</dbReference>
<feature type="domain" description="Poly-beta-hydroxybutyrate polymerase N-terminal" evidence="3">
    <location>
        <begin position="129"/>
        <end position="298"/>
    </location>
</feature>
<dbReference type="SUPFAM" id="SSF53474">
    <property type="entry name" value="alpha/beta-Hydrolases"/>
    <property type="match status" value="1"/>
</dbReference>
<keyword evidence="2" id="KW-0012">Acyltransferase</keyword>
<evidence type="ECO:0000256" key="1">
    <source>
        <dbReference type="ARBA" id="ARBA00022679"/>
    </source>
</evidence>
<dbReference type="InterPro" id="IPR022211">
    <property type="entry name" value="PHBC_N"/>
</dbReference>
<dbReference type="EMBL" id="LNYT01000007">
    <property type="protein sequence ID" value="KTD48453.1"/>
    <property type="molecule type" value="Genomic_DNA"/>
</dbReference>
<protein>
    <submittedName>
        <fullName evidence="5">Polyhydroxyalkanoic synthase</fullName>
    </submittedName>
</protein>
<sequence length="615" mass="70145">MLYYILLIIGHNARDVVAMKRSEKQCCPKERILTQDQELQEGVDFSCCAPADMSTSDSFFPFFTRLVQANLAKWTAGISPAAIGSSYSTWLWQLAQSPGVLWELAFYPVFHAKDCINNIVCVERAADGKDVRFKKDSWQPMPWRLFAEGFLQMEDWWRRATTDVPGLPNQVERTVSFWARQSLDALSPSNFVWSNPDLFHEARRTGGLNLIQGSQIAFEDWLEKLTGAPPTGSEHFIPGKQVAITPGRVVFQNHLIELIQYEAQTKTVYKEPILILPAWIMKYYILDLSPHNSLVKWFVSQGHTVFIISWRNPDKEDQDLGMDDYYRQGAMAAFDAVSTLLPETKINLMGYCLGGTLAMITASAMVRDKDERLNSLTLLAAQGDFTEAGELMLFVTESQVDFLKSMMREQGYLDTKQMAGSFQMLRAYDLIWSKMVQDYMHGMRRGMIDLTAWNADATRMPYKMHSEYLEKLFLRNDFAEGRYTVEGKPVAAENIELPVFAVSTEKDHVAPWQSVYKIHLMTEGDVTFVLTGGGHNAGIISEPGHSGRSYRVHEHKQGEAYLNPESWLAMAEKREGSWWQEWHEWLVQKNTKKRIASPVLNPLLPKAPGTYVLQK</sequence>
<gene>
    <name evidence="5" type="primary">phbC_1</name>
    <name evidence="5" type="ORF">Lrub_0804</name>
</gene>
<dbReference type="PATRIC" id="fig|458.5.peg.837"/>
<organism evidence="5 6">
    <name type="scientific">Legionella rubrilucens</name>
    <dbReference type="NCBI Taxonomy" id="458"/>
    <lineage>
        <taxon>Bacteria</taxon>
        <taxon>Pseudomonadati</taxon>
        <taxon>Pseudomonadota</taxon>
        <taxon>Gammaproteobacteria</taxon>
        <taxon>Legionellales</taxon>
        <taxon>Legionellaceae</taxon>
        <taxon>Legionella</taxon>
    </lineage>
</organism>
<proteinExistence type="predicted"/>
<accession>A0A0W0XV07</accession>
<feature type="domain" description="Poly-beta-hydroxybutyrate polymerase N-terminal" evidence="4">
    <location>
        <begin position="65"/>
        <end position="99"/>
    </location>
</feature>
<keyword evidence="6" id="KW-1185">Reference proteome</keyword>
<evidence type="ECO:0000259" key="3">
    <source>
        <dbReference type="Pfam" id="PF07167"/>
    </source>
</evidence>
<dbReference type="GO" id="GO:0042619">
    <property type="term" value="P:poly-hydroxybutyrate biosynthetic process"/>
    <property type="evidence" value="ECO:0007669"/>
    <property type="project" value="InterPro"/>
</dbReference>
<comment type="caution">
    <text evidence="5">The sequence shown here is derived from an EMBL/GenBank/DDBJ whole genome shotgun (WGS) entry which is preliminary data.</text>
</comment>
<dbReference type="GO" id="GO:0016746">
    <property type="term" value="F:acyltransferase activity"/>
    <property type="evidence" value="ECO:0007669"/>
    <property type="project" value="UniProtKB-KW"/>
</dbReference>
<dbReference type="PANTHER" id="PTHR36837:SF5">
    <property type="entry name" value="POLY-3-HYDROXYBUTYRATE SYNTHASE"/>
    <property type="match status" value="1"/>
</dbReference>